<dbReference type="InterPro" id="IPR014976">
    <property type="entry name" value="AbpA_HamA_C"/>
</dbReference>
<dbReference type="PATRIC" id="fig|512763.3.peg.1757"/>
<dbReference type="Proteomes" id="UP000061382">
    <property type="component" value="Chromosome"/>
</dbReference>
<dbReference type="STRING" id="512763.DC20_07985"/>
<reference evidence="2 3" key="1">
    <citation type="submission" date="2015-08" db="EMBL/GenBank/DDBJ databases">
        <title>Complete genome sequence of Rufibacter tibetensis strain 1351t, a radiation-resistant bacterium from tibet plateau.</title>
        <authorList>
            <person name="Dai J."/>
        </authorList>
    </citation>
    <scope>NUCLEOTIDE SEQUENCE [LARGE SCALE GENOMIC DNA]</scope>
    <source>
        <strain evidence="2 3">1351</strain>
    </source>
</reference>
<organism evidence="2 3">
    <name type="scientific">Rufibacter tibetensis</name>
    <dbReference type="NCBI Taxonomy" id="512763"/>
    <lineage>
        <taxon>Bacteria</taxon>
        <taxon>Pseudomonadati</taxon>
        <taxon>Bacteroidota</taxon>
        <taxon>Cytophagia</taxon>
        <taxon>Cytophagales</taxon>
        <taxon>Hymenobacteraceae</taxon>
        <taxon>Rufibacter</taxon>
    </lineage>
</organism>
<gene>
    <name evidence="2" type="ORF">DC20_07985</name>
</gene>
<keyword evidence="3" id="KW-1185">Reference proteome</keyword>
<feature type="domain" description="Anti-bacteriophage protein A/HamA C-terminal" evidence="1">
    <location>
        <begin position="22"/>
        <end position="312"/>
    </location>
</feature>
<dbReference type="Pfam" id="PF08878">
    <property type="entry name" value="HamA"/>
    <property type="match status" value="1"/>
</dbReference>
<evidence type="ECO:0000313" key="2">
    <source>
        <dbReference type="EMBL" id="ALI98928.1"/>
    </source>
</evidence>
<protein>
    <recommendedName>
        <fullName evidence="1">Anti-bacteriophage protein A/HamA C-terminal domain-containing protein</fullName>
    </recommendedName>
</protein>
<dbReference type="EMBL" id="CP012643">
    <property type="protein sequence ID" value="ALI98928.1"/>
    <property type="molecule type" value="Genomic_DNA"/>
</dbReference>
<proteinExistence type="predicted"/>
<sequence>MTFINPVSIEKLLRAGSNMDAYLKEVKKEVSVAGTKAVVHFYLINFDGNQSPRVADLAEFLSFRLLDYCIPRDEIQRAKEEDLKNNSSVQITKLGKKAKLLLTDLEKTGEGGELMLYALAQEYLKMPQLLCKMPLKTSSQMHVHGVDGVHVKFDPGSGCLAIYWGESKMHQTFGSAVDDCFESVGKFLSNTGGSGTQFQRELQLMISNIDLLDNDLEEAILTYLDKDHVNYTKAKNCAVCLVAFDYKRYPLGPNQTQLQDLLAEAIKKVDKWIKRVGTSLVAKAPLHTYDIELFIVPFPSVDGFRQSFLEELGLK</sequence>
<dbReference type="KEGG" id="rti:DC20_07985"/>
<dbReference type="RefSeq" id="WP_071885406.1">
    <property type="nucleotide sequence ID" value="NZ_CP012643.1"/>
</dbReference>
<evidence type="ECO:0000313" key="3">
    <source>
        <dbReference type="Proteomes" id="UP000061382"/>
    </source>
</evidence>
<accession>A0A0N7HWD3</accession>
<dbReference type="AlphaFoldDB" id="A0A0N7HWD3"/>
<evidence type="ECO:0000259" key="1">
    <source>
        <dbReference type="Pfam" id="PF08878"/>
    </source>
</evidence>
<name>A0A0N7HWD3_9BACT</name>
<dbReference type="OrthoDB" id="4964195at2"/>